<evidence type="ECO:0000259" key="2">
    <source>
        <dbReference type="Pfam" id="PF14016"/>
    </source>
</evidence>
<feature type="signal peptide" evidence="1">
    <location>
        <begin position="1"/>
        <end position="28"/>
    </location>
</feature>
<comment type="caution">
    <text evidence="3">The sequence shown here is derived from an EMBL/GenBank/DDBJ whole genome shotgun (WGS) entry which is preliminary data.</text>
</comment>
<dbReference type="RefSeq" id="WP_209665067.1">
    <property type="nucleotide sequence ID" value="NZ_JAGGMS010000001.1"/>
</dbReference>
<keyword evidence="1" id="KW-0732">Signal</keyword>
<gene>
    <name evidence="3" type="ORF">JOM49_003202</name>
</gene>
<evidence type="ECO:0000256" key="1">
    <source>
        <dbReference type="SAM" id="SignalP"/>
    </source>
</evidence>
<accession>A0ABS4PSU5</accession>
<keyword evidence="4" id="KW-1185">Reference proteome</keyword>
<dbReference type="PROSITE" id="PS51257">
    <property type="entry name" value="PROKAR_LIPOPROTEIN"/>
    <property type="match status" value="1"/>
</dbReference>
<dbReference type="InterPro" id="IPR025326">
    <property type="entry name" value="DUF4232"/>
</dbReference>
<dbReference type="EMBL" id="JAGGMS010000001">
    <property type="protein sequence ID" value="MBP2181676.1"/>
    <property type="molecule type" value="Genomic_DNA"/>
</dbReference>
<evidence type="ECO:0000313" key="3">
    <source>
        <dbReference type="EMBL" id="MBP2181676.1"/>
    </source>
</evidence>
<reference evidence="3 4" key="1">
    <citation type="submission" date="2021-03" db="EMBL/GenBank/DDBJ databases">
        <title>Sequencing the genomes of 1000 actinobacteria strains.</title>
        <authorList>
            <person name="Klenk H.-P."/>
        </authorList>
    </citation>
    <scope>NUCLEOTIDE SEQUENCE [LARGE SCALE GENOMIC DNA]</scope>
    <source>
        <strain evidence="3 4">DSM 45510</strain>
    </source>
</reference>
<feature type="chain" id="PRO_5047447901" description="DUF4232 domain-containing protein" evidence="1">
    <location>
        <begin position="29"/>
        <end position="198"/>
    </location>
</feature>
<dbReference type="Proteomes" id="UP000741013">
    <property type="component" value="Unassembled WGS sequence"/>
</dbReference>
<feature type="domain" description="DUF4232" evidence="2">
    <location>
        <begin position="62"/>
        <end position="192"/>
    </location>
</feature>
<proteinExistence type="predicted"/>
<organism evidence="3 4">
    <name type="scientific">Amycolatopsis magusensis</name>
    <dbReference type="NCBI Taxonomy" id="882444"/>
    <lineage>
        <taxon>Bacteria</taxon>
        <taxon>Bacillati</taxon>
        <taxon>Actinomycetota</taxon>
        <taxon>Actinomycetes</taxon>
        <taxon>Pseudonocardiales</taxon>
        <taxon>Pseudonocardiaceae</taxon>
        <taxon>Amycolatopsis</taxon>
    </lineage>
</organism>
<sequence>MTQQPTRSRALRRITLTAAALGATSALAACGTAGSTAGPPDVSTVDTQPVAMAGAQAGDGLCKAASLELSLHPDEGGAGMNQNHLNLRFTNKSATACSLQGSPGVSFVAGDDGHQLGEPAERVPAEQGALVRIVPGGYAQSPLTVVNAGVYDETECQSALSRGLRVYAPGDTAAMFVPYEQNACTVAGRHQLSADVVR</sequence>
<protein>
    <recommendedName>
        <fullName evidence="2">DUF4232 domain-containing protein</fullName>
    </recommendedName>
</protein>
<name>A0ABS4PSU5_9PSEU</name>
<dbReference type="Pfam" id="PF14016">
    <property type="entry name" value="DUF4232"/>
    <property type="match status" value="1"/>
</dbReference>
<evidence type="ECO:0000313" key="4">
    <source>
        <dbReference type="Proteomes" id="UP000741013"/>
    </source>
</evidence>